<dbReference type="SUPFAM" id="SSF53335">
    <property type="entry name" value="S-adenosyl-L-methionine-dependent methyltransferases"/>
    <property type="match status" value="1"/>
</dbReference>
<dbReference type="InterPro" id="IPR014369">
    <property type="entry name" value="Gly/Sar_N_MeTrfase"/>
</dbReference>
<dbReference type="GO" id="GO:0006730">
    <property type="term" value="P:one-carbon metabolic process"/>
    <property type="evidence" value="ECO:0007669"/>
    <property type="project" value="TreeGrafter"/>
</dbReference>
<dbReference type="InterPro" id="IPR029063">
    <property type="entry name" value="SAM-dependent_MTases_sf"/>
</dbReference>
<evidence type="ECO:0000256" key="1">
    <source>
        <dbReference type="ARBA" id="ARBA00022603"/>
    </source>
</evidence>
<dbReference type="GO" id="GO:0051289">
    <property type="term" value="P:protein homotetramerization"/>
    <property type="evidence" value="ECO:0007669"/>
    <property type="project" value="TreeGrafter"/>
</dbReference>
<evidence type="ECO:0000256" key="3">
    <source>
        <dbReference type="ARBA" id="ARBA00022691"/>
    </source>
</evidence>
<dbReference type="GO" id="GO:0006111">
    <property type="term" value="P:regulation of gluconeogenesis"/>
    <property type="evidence" value="ECO:0007669"/>
    <property type="project" value="TreeGrafter"/>
</dbReference>
<dbReference type="GO" id="GO:0046498">
    <property type="term" value="P:S-adenosylhomocysteine metabolic process"/>
    <property type="evidence" value="ECO:0007669"/>
    <property type="project" value="TreeGrafter"/>
</dbReference>
<dbReference type="Gene3D" id="3.30.46.10">
    <property type="entry name" value="Glycine N-methyltransferase, chain A, domain 1"/>
    <property type="match status" value="1"/>
</dbReference>
<evidence type="ECO:0000313" key="4">
    <source>
        <dbReference type="EMBL" id="KKW26336.1"/>
    </source>
</evidence>
<dbReference type="AlphaFoldDB" id="A0A0G1X5S7"/>
<comment type="caution">
    <text evidence="4">The sequence shown here is derived from an EMBL/GenBank/DDBJ whole genome shotgun (WGS) entry which is preliminary data.</text>
</comment>
<reference evidence="4 5" key="1">
    <citation type="journal article" date="2015" name="Nature">
        <title>rRNA introns, odd ribosomes, and small enigmatic genomes across a large radiation of phyla.</title>
        <authorList>
            <person name="Brown C.T."/>
            <person name="Hug L.A."/>
            <person name="Thomas B.C."/>
            <person name="Sharon I."/>
            <person name="Castelle C.J."/>
            <person name="Singh A."/>
            <person name="Wilkins M.J."/>
            <person name="Williams K.H."/>
            <person name="Banfield J.F."/>
        </authorList>
    </citation>
    <scope>NUCLEOTIDE SEQUENCE [LARGE SCALE GENOMIC DNA]</scope>
</reference>
<dbReference type="GO" id="GO:1904047">
    <property type="term" value="F:S-adenosyl-L-methionine binding"/>
    <property type="evidence" value="ECO:0007669"/>
    <property type="project" value="TreeGrafter"/>
</dbReference>
<sequence length="284" mass="33044">MSFVNTLPYISNPIEEFKDFKFISWERDIYPKFKGGVKESEARFFLDLIRSKSLKNVLDLGVGGGTELCGIIELARAEGHALESVEANEIDDDFILQTQVLLHKKKLNVLIHKANWLDLPKANPGYDHLFDFAFLTGNSLTYIGGGTRDYTKKAQQSVVSKFAELVEPGGYLFLDSRNYDYIKSLMNLPTGEIFENFNFDYTVYYHGFQEKVIVFPAYISDTVVVLHYYDKERKLWSKLDLYPIYQHDMIDILSKDFTIEHVYHDFKEESKTKSLFVQYLVQRK</sequence>
<dbReference type="GO" id="GO:1901052">
    <property type="term" value="P:sarcosine metabolic process"/>
    <property type="evidence" value="ECO:0007669"/>
    <property type="project" value="TreeGrafter"/>
</dbReference>
<dbReference type="EMBL" id="LCRA01000028">
    <property type="protein sequence ID" value="KKW26336.1"/>
    <property type="molecule type" value="Genomic_DNA"/>
</dbReference>
<evidence type="ECO:0000256" key="2">
    <source>
        <dbReference type="ARBA" id="ARBA00022679"/>
    </source>
</evidence>
<keyword evidence="3" id="KW-0949">S-adenosyl-L-methionine</keyword>
<evidence type="ECO:0008006" key="6">
    <source>
        <dbReference type="Google" id="ProtNLM"/>
    </source>
</evidence>
<proteinExistence type="predicted"/>
<dbReference type="GO" id="GO:0017174">
    <property type="term" value="F:glycine N-methyltransferase activity"/>
    <property type="evidence" value="ECO:0007669"/>
    <property type="project" value="InterPro"/>
</dbReference>
<dbReference type="GO" id="GO:0016594">
    <property type="term" value="F:glycine binding"/>
    <property type="evidence" value="ECO:0007669"/>
    <property type="project" value="TreeGrafter"/>
</dbReference>
<dbReference type="GO" id="GO:0005829">
    <property type="term" value="C:cytosol"/>
    <property type="evidence" value="ECO:0007669"/>
    <property type="project" value="TreeGrafter"/>
</dbReference>
<protein>
    <recommendedName>
        <fullName evidence="6">Methyltransferase domain-containing protein</fullName>
    </recommendedName>
</protein>
<dbReference type="GO" id="GO:0032259">
    <property type="term" value="P:methylation"/>
    <property type="evidence" value="ECO:0007669"/>
    <property type="project" value="UniProtKB-KW"/>
</dbReference>
<evidence type="ECO:0000313" key="5">
    <source>
        <dbReference type="Proteomes" id="UP000034185"/>
    </source>
</evidence>
<organism evidence="4 5">
    <name type="scientific">Candidatus Kaiserbacteria bacterium GW2011_GWB1_52_6</name>
    <dbReference type="NCBI Taxonomy" id="1618674"/>
    <lineage>
        <taxon>Bacteria</taxon>
        <taxon>Candidatus Kaiseribacteriota</taxon>
    </lineage>
</organism>
<keyword evidence="1" id="KW-0489">Methyltransferase</keyword>
<dbReference type="PANTHER" id="PTHR16458:SF2">
    <property type="entry name" value="GLYCINE N-METHYLTRANSFERASE"/>
    <property type="match status" value="1"/>
</dbReference>
<gene>
    <name evidence="4" type="ORF">UY70_C0028G0003</name>
</gene>
<dbReference type="Proteomes" id="UP000034185">
    <property type="component" value="Unassembled WGS sequence"/>
</dbReference>
<dbReference type="GO" id="GO:0046500">
    <property type="term" value="P:S-adenosylmethionine metabolic process"/>
    <property type="evidence" value="ECO:0007669"/>
    <property type="project" value="TreeGrafter"/>
</dbReference>
<dbReference type="GO" id="GO:0042802">
    <property type="term" value="F:identical protein binding"/>
    <property type="evidence" value="ECO:0007669"/>
    <property type="project" value="TreeGrafter"/>
</dbReference>
<dbReference type="PANTHER" id="PTHR16458">
    <property type="entry name" value="GLYCINE N-METHYLTRANSFERASE"/>
    <property type="match status" value="1"/>
</dbReference>
<name>A0A0G1X5S7_9BACT</name>
<keyword evidence="2" id="KW-0808">Transferase</keyword>
<accession>A0A0G1X5S7</accession>
<dbReference type="Gene3D" id="3.40.50.150">
    <property type="entry name" value="Vaccinia Virus protein VP39"/>
    <property type="match status" value="1"/>
</dbReference>
<dbReference type="CDD" id="cd02440">
    <property type="entry name" value="AdoMet_MTases"/>
    <property type="match status" value="1"/>
</dbReference>